<sequence length="209" mass="22332">MARNRRSTPLLRLVLASGSPRRRALLSQLGRPFTVEAAEVDEMPRPGERPWALVRRLAAMKAVTVGERLAQPGTWTLGADTVVAAAGDILGKPADAAEARAMLRLLSGRTHQVYTGVALWDYGSGQGWVRVAVAAVTFRTLSPLEIEEYVAGGEPVGKAGAYAVQGRAGAWVTALRGNVETVIGLPLDVTQELLALAQRPHVLAVRRRG</sequence>
<feature type="site" description="Important for substrate specificity" evidence="3">
    <location>
        <position position="81"/>
    </location>
</feature>
<dbReference type="InterPro" id="IPR003697">
    <property type="entry name" value="Maf-like"/>
</dbReference>
<protein>
    <recommendedName>
        <fullName evidence="3">dTTP/UTP pyrophosphatase</fullName>
        <shortName evidence="3">dTTPase/UTPase</shortName>
        <ecNumber evidence="3">3.6.1.9</ecNumber>
    </recommendedName>
    <alternativeName>
        <fullName evidence="3">Nucleoside triphosphate pyrophosphatase</fullName>
    </alternativeName>
    <alternativeName>
        <fullName evidence="3">Nucleotide pyrophosphatase</fullName>
        <shortName evidence="3">Nucleotide PPase</shortName>
    </alternativeName>
</protein>
<comment type="catalytic activity">
    <reaction evidence="3">
        <text>UTP + H2O = UMP + diphosphate + H(+)</text>
        <dbReference type="Rhea" id="RHEA:29395"/>
        <dbReference type="ChEBI" id="CHEBI:15377"/>
        <dbReference type="ChEBI" id="CHEBI:15378"/>
        <dbReference type="ChEBI" id="CHEBI:33019"/>
        <dbReference type="ChEBI" id="CHEBI:46398"/>
        <dbReference type="ChEBI" id="CHEBI:57865"/>
        <dbReference type="EC" id="3.6.1.9"/>
    </reaction>
</comment>
<dbReference type="GO" id="GO:0005737">
    <property type="term" value="C:cytoplasm"/>
    <property type="evidence" value="ECO:0007669"/>
    <property type="project" value="UniProtKB-SubCell"/>
</dbReference>
<gene>
    <name evidence="4" type="primary">yhdE</name>
    <name evidence="4" type="ORF">R50_2187</name>
</gene>
<comment type="caution">
    <text evidence="3">Lacks conserved residue(s) required for the propagation of feature annotation.</text>
</comment>
<dbReference type="PANTHER" id="PTHR43213:SF5">
    <property type="entry name" value="BIFUNCTIONAL DTTP_UTP PYROPHOSPHATASE_METHYLTRANSFERASE PROTEIN-RELATED"/>
    <property type="match status" value="1"/>
</dbReference>
<dbReference type="KEGG" id="hfv:R50_2187"/>
<comment type="similarity">
    <text evidence="3">Belongs to the Maf family. YhdE subfamily.</text>
</comment>
<reference evidence="4 5" key="1">
    <citation type="submission" date="2020-02" db="EMBL/GenBank/DDBJ databases">
        <authorList>
            <person name="Hogendoorn C."/>
        </authorList>
    </citation>
    <scope>NUCLEOTIDE SEQUENCE [LARGE SCALE GENOMIC DNA]</scope>
    <source>
        <strain evidence="4">R501</strain>
    </source>
</reference>
<dbReference type="SUPFAM" id="SSF52972">
    <property type="entry name" value="ITPase-like"/>
    <property type="match status" value="1"/>
</dbReference>
<evidence type="ECO:0000256" key="1">
    <source>
        <dbReference type="ARBA" id="ARBA00001968"/>
    </source>
</evidence>
<evidence type="ECO:0000313" key="4">
    <source>
        <dbReference type="EMBL" id="CAB1129684.1"/>
    </source>
</evidence>
<dbReference type="Gene3D" id="3.90.950.10">
    <property type="match status" value="1"/>
</dbReference>
<keyword evidence="3" id="KW-0963">Cytoplasm</keyword>
<organism evidence="4 5">
    <name type="scientific">Candidatus Hydrogenisulfobacillus filiaventi</name>
    <dbReference type="NCBI Taxonomy" id="2707344"/>
    <lineage>
        <taxon>Bacteria</taxon>
        <taxon>Bacillati</taxon>
        <taxon>Bacillota</taxon>
        <taxon>Clostridia</taxon>
        <taxon>Eubacteriales</taxon>
        <taxon>Clostridiales Family XVII. Incertae Sedis</taxon>
        <taxon>Candidatus Hydrogenisulfobacillus</taxon>
    </lineage>
</organism>
<dbReference type="Proteomes" id="UP000503399">
    <property type="component" value="Chromosome"/>
</dbReference>
<evidence type="ECO:0000256" key="3">
    <source>
        <dbReference type="HAMAP-Rule" id="MF_00528"/>
    </source>
</evidence>
<comment type="subcellular location">
    <subcellularLocation>
        <location evidence="3">Cytoplasm</location>
    </subcellularLocation>
</comment>
<comment type="catalytic activity">
    <reaction evidence="3">
        <text>dTTP + H2O = dTMP + diphosphate + H(+)</text>
        <dbReference type="Rhea" id="RHEA:28534"/>
        <dbReference type="ChEBI" id="CHEBI:15377"/>
        <dbReference type="ChEBI" id="CHEBI:15378"/>
        <dbReference type="ChEBI" id="CHEBI:33019"/>
        <dbReference type="ChEBI" id="CHEBI:37568"/>
        <dbReference type="ChEBI" id="CHEBI:63528"/>
        <dbReference type="EC" id="3.6.1.9"/>
    </reaction>
</comment>
<keyword evidence="5" id="KW-1185">Reference proteome</keyword>
<dbReference type="EC" id="3.6.1.9" evidence="3"/>
<dbReference type="NCBIfam" id="TIGR00172">
    <property type="entry name" value="maf"/>
    <property type="match status" value="1"/>
</dbReference>
<dbReference type="InterPro" id="IPR029001">
    <property type="entry name" value="ITPase-like_fam"/>
</dbReference>
<dbReference type="HAMAP" id="MF_00528">
    <property type="entry name" value="Maf"/>
    <property type="match status" value="1"/>
</dbReference>
<comment type="cofactor">
    <cofactor evidence="1 3">
        <name>a divalent metal cation</name>
        <dbReference type="ChEBI" id="CHEBI:60240"/>
    </cofactor>
</comment>
<dbReference type="EMBL" id="LR778114">
    <property type="protein sequence ID" value="CAB1129684.1"/>
    <property type="molecule type" value="Genomic_DNA"/>
</dbReference>
<evidence type="ECO:0000256" key="2">
    <source>
        <dbReference type="ARBA" id="ARBA00022801"/>
    </source>
</evidence>
<evidence type="ECO:0000313" key="5">
    <source>
        <dbReference type="Proteomes" id="UP000503399"/>
    </source>
</evidence>
<dbReference type="PIRSF" id="PIRSF006305">
    <property type="entry name" value="Maf"/>
    <property type="match status" value="1"/>
</dbReference>
<proteinExistence type="inferred from homology"/>
<keyword evidence="2 3" id="KW-0378">Hydrolase</keyword>
<feature type="site" description="Important for substrate specificity" evidence="3">
    <location>
        <position position="165"/>
    </location>
</feature>
<feature type="active site" description="Proton acceptor" evidence="3">
    <location>
        <position position="80"/>
    </location>
</feature>
<feature type="site" description="Important for substrate specificity" evidence="3">
    <location>
        <position position="21"/>
    </location>
</feature>
<dbReference type="Pfam" id="PF02545">
    <property type="entry name" value="Maf"/>
    <property type="match status" value="1"/>
</dbReference>
<name>A0A6F8ZJ44_9FIRM</name>
<comment type="function">
    <text evidence="3">Nucleoside triphosphate pyrophosphatase that hydrolyzes dTTP and UTP. May have a dual role in cell division arrest and in preventing the incorporation of modified nucleotides into cellular nucleic acids.</text>
</comment>
<dbReference type="CDD" id="cd00555">
    <property type="entry name" value="Maf"/>
    <property type="match status" value="1"/>
</dbReference>
<accession>A0A6F8ZJ44</accession>
<dbReference type="GO" id="GO:0047429">
    <property type="term" value="F:nucleoside triphosphate diphosphatase activity"/>
    <property type="evidence" value="ECO:0007669"/>
    <property type="project" value="UniProtKB-EC"/>
</dbReference>
<dbReference type="GO" id="GO:0009117">
    <property type="term" value="P:nucleotide metabolic process"/>
    <property type="evidence" value="ECO:0007669"/>
    <property type="project" value="UniProtKB-KW"/>
</dbReference>
<dbReference type="AlphaFoldDB" id="A0A6F8ZJ44"/>
<keyword evidence="3" id="KW-0546">Nucleotide metabolism</keyword>
<dbReference type="PANTHER" id="PTHR43213">
    <property type="entry name" value="BIFUNCTIONAL DTTP/UTP PYROPHOSPHATASE/METHYLTRANSFERASE PROTEIN-RELATED"/>
    <property type="match status" value="1"/>
</dbReference>